<dbReference type="PANTHER" id="PTHR11533:SF174">
    <property type="entry name" value="PUROMYCIN-SENSITIVE AMINOPEPTIDASE-RELATED"/>
    <property type="match status" value="1"/>
</dbReference>
<organism evidence="2 3">
    <name type="scientific">Marinigracilibium pacificum</name>
    <dbReference type="NCBI Taxonomy" id="2729599"/>
    <lineage>
        <taxon>Bacteria</taxon>
        <taxon>Pseudomonadati</taxon>
        <taxon>Bacteroidota</taxon>
        <taxon>Cytophagia</taxon>
        <taxon>Cytophagales</taxon>
        <taxon>Flammeovirgaceae</taxon>
        <taxon>Marinigracilibium</taxon>
    </lineage>
</organism>
<dbReference type="Proteomes" id="UP000559010">
    <property type="component" value="Unassembled WGS sequence"/>
</dbReference>
<dbReference type="PANTHER" id="PTHR11533">
    <property type="entry name" value="PROTEASE M1 ZINC METALLOPROTEASE"/>
    <property type="match status" value="1"/>
</dbReference>
<comment type="caution">
    <text evidence="2">The sequence shown here is derived from an EMBL/GenBank/DDBJ whole genome shotgun (WGS) entry which is preliminary data.</text>
</comment>
<sequence length="546" mass="63129">MNKIFLSLITIFLTTIISDAQILHNDLKTTRADSLRGGLRAERTSYDVKYYHLDIKINPEEKSIAGYNQITFRVVEPTSRIQIDLFDNLKIDSIKLDGELLKYTREFNAVFIDLPSEYTINEVKSLYFYYSGKPTIAKKAPWDGGFVFDKTPSGDHFIAVACQGFGASSWWPNKDHQSDEPDSMLISIAIPEGLKNISNGRFRGVDSLANGYNRWNWFVSNPINNYDVTVNIADYVHFSDTYKDLDLDYWVLPENLEKAKVQFEEVKPMMQCFEEKMGFYPFKEDGYKLVETPYLGMEHQSAVAYGNKYLKGYLGHDLSGSGVGLKWDFIIIHETGHEWYGNSITSSDIADMWIHEGFTQYTEVIYTECRWGYEDAMTYINGLKRNVQNDIPIIGPYGVNKEGSGDMYPKGALFLNTLRHVVNNDDLWWKTFKSYTLDHKKSIVNTVIVQSYFEEKLNMDLEPLFNQYLRTTDIPVLEWKKNGKKYEYRWTRVVDGFNMPVDVIIGNENKRLTPTTTWQKLKLDDNDVNIDVATGQFYIFTKEAAN</sequence>
<dbReference type="GO" id="GO:0043171">
    <property type="term" value="P:peptide catabolic process"/>
    <property type="evidence" value="ECO:0007669"/>
    <property type="project" value="TreeGrafter"/>
</dbReference>
<dbReference type="InterPro" id="IPR027268">
    <property type="entry name" value="Peptidase_M4/M1_CTD_sf"/>
</dbReference>
<evidence type="ECO:0000259" key="1">
    <source>
        <dbReference type="Pfam" id="PF01433"/>
    </source>
</evidence>
<dbReference type="GO" id="GO:0016020">
    <property type="term" value="C:membrane"/>
    <property type="evidence" value="ECO:0007669"/>
    <property type="project" value="TreeGrafter"/>
</dbReference>
<dbReference type="SUPFAM" id="SSF63737">
    <property type="entry name" value="Leukotriene A4 hydrolase N-terminal domain"/>
    <property type="match status" value="1"/>
</dbReference>
<dbReference type="GO" id="GO:0042277">
    <property type="term" value="F:peptide binding"/>
    <property type="evidence" value="ECO:0007669"/>
    <property type="project" value="TreeGrafter"/>
</dbReference>
<keyword evidence="3" id="KW-1185">Reference proteome</keyword>
<dbReference type="AlphaFoldDB" id="A0A848J185"/>
<dbReference type="EMBL" id="JABBNU010000008">
    <property type="protein sequence ID" value="NMM49576.1"/>
    <property type="molecule type" value="Genomic_DNA"/>
</dbReference>
<dbReference type="InterPro" id="IPR050344">
    <property type="entry name" value="Peptidase_M1_aminopeptidases"/>
</dbReference>
<evidence type="ECO:0000313" key="3">
    <source>
        <dbReference type="Proteomes" id="UP000559010"/>
    </source>
</evidence>
<dbReference type="GO" id="GO:0005615">
    <property type="term" value="C:extracellular space"/>
    <property type="evidence" value="ECO:0007669"/>
    <property type="project" value="TreeGrafter"/>
</dbReference>
<evidence type="ECO:0000313" key="2">
    <source>
        <dbReference type="EMBL" id="NMM49576.1"/>
    </source>
</evidence>
<gene>
    <name evidence="2" type="ORF">HH304_14300</name>
</gene>
<dbReference type="Gene3D" id="1.10.390.10">
    <property type="entry name" value="Neutral Protease Domain 2"/>
    <property type="match status" value="1"/>
</dbReference>
<dbReference type="RefSeq" id="WP_169682805.1">
    <property type="nucleotide sequence ID" value="NZ_JABBNU010000008.1"/>
</dbReference>
<dbReference type="InterPro" id="IPR042097">
    <property type="entry name" value="Aminopeptidase_N-like_N_sf"/>
</dbReference>
<reference evidence="2 3" key="1">
    <citation type="submission" date="2020-04" db="EMBL/GenBank/DDBJ databases">
        <title>Flammeovirgaceae bacterium KN852 isolated from deep sea.</title>
        <authorList>
            <person name="Zhang D.-C."/>
        </authorList>
    </citation>
    <scope>NUCLEOTIDE SEQUENCE [LARGE SCALE GENOMIC DNA]</scope>
    <source>
        <strain evidence="2 3">KN852</strain>
    </source>
</reference>
<name>A0A848J185_9BACT</name>
<dbReference type="Gene3D" id="2.60.40.1730">
    <property type="entry name" value="tricorn interacting facor f3 domain"/>
    <property type="match status" value="1"/>
</dbReference>
<dbReference type="InterPro" id="IPR014782">
    <property type="entry name" value="Peptidase_M1_dom"/>
</dbReference>
<proteinExistence type="predicted"/>
<dbReference type="GO" id="GO:0005737">
    <property type="term" value="C:cytoplasm"/>
    <property type="evidence" value="ECO:0007669"/>
    <property type="project" value="TreeGrafter"/>
</dbReference>
<dbReference type="GO" id="GO:0008270">
    <property type="term" value="F:zinc ion binding"/>
    <property type="evidence" value="ECO:0007669"/>
    <property type="project" value="InterPro"/>
</dbReference>
<accession>A0A848J185</accession>
<dbReference type="Pfam" id="PF01433">
    <property type="entry name" value="Peptidase_M1"/>
    <property type="match status" value="1"/>
</dbReference>
<dbReference type="CDD" id="cd09603">
    <property type="entry name" value="M1_APN_like"/>
    <property type="match status" value="1"/>
</dbReference>
<dbReference type="SUPFAM" id="SSF55486">
    <property type="entry name" value="Metalloproteases ('zincins'), catalytic domain"/>
    <property type="match status" value="1"/>
</dbReference>
<protein>
    <submittedName>
        <fullName evidence="2">M1 family metallopeptidase</fullName>
    </submittedName>
</protein>
<dbReference type="GO" id="GO:0070006">
    <property type="term" value="F:metalloaminopeptidase activity"/>
    <property type="evidence" value="ECO:0007669"/>
    <property type="project" value="TreeGrafter"/>
</dbReference>
<feature type="domain" description="Peptidase M1 membrane alanine aminopeptidase" evidence="1">
    <location>
        <begin position="263"/>
        <end position="468"/>
    </location>
</feature>